<feature type="compositionally biased region" description="Basic and acidic residues" evidence="1">
    <location>
        <begin position="750"/>
        <end position="769"/>
    </location>
</feature>
<keyword evidence="2" id="KW-0812">Transmembrane</keyword>
<feature type="region of interest" description="Disordered" evidence="1">
    <location>
        <begin position="720"/>
        <end position="796"/>
    </location>
</feature>
<evidence type="ECO:0000313" key="4">
    <source>
        <dbReference type="EMBL" id="MDA3627908.1"/>
    </source>
</evidence>
<dbReference type="Pfam" id="PF25547">
    <property type="entry name" value="WXG100_2"/>
    <property type="match status" value="1"/>
</dbReference>
<feature type="compositionally biased region" description="Polar residues" evidence="1">
    <location>
        <begin position="394"/>
        <end position="412"/>
    </location>
</feature>
<protein>
    <recommendedName>
        <fullName evidence="3">Outer membrane channel protein CpnT-like N-terminal domain-containing protein</fullName>
    </recommendedName>
</protein>
<keyword evidence="5" id="KW-1185">Reference proteome</keyword>
<dbReference type="EMBL" id="JAQGLA010000035">
    <property type="protein sequence ID" value="MDA3627908.1"/>
    <property type="molecule type" value="Genomic_DNA"/>
</dbReference>
<feature type="region of interest" description="Disordered" evidence="1">
    <location>
        <begin position="1451"/>
        <end position="1511"/>
    </location>
</feature>
<accession>A0ABT4V1S0</accession>
<comment type="caution">
    <text evidence="4">The sequence shown here is derived from an EMBL/GenBank/DDBJ whole genome shotgun (WGS) entry which is preliminary data.</text>
</comment>
<evidence type="ECO:0000313" key="5">
    <source>
        <dbReference type="Proteomes" id="UP001210380"/>
    </source>
</evidence>
<proteinExistence type="predicted"/>
<feature type="region of interest" description="Disordered" evidence="1">
    <location>
        <begin position="4929"/>
        <end position="4956"/>
    </location>
</feature>
<feature type="compositionally biased region" description="Basic and acidic residues" evidence="1">
    <location>
        <begin position="777"/>
        <end position="796"/>
    </location>
</feature>
<dbReference type="RefSeq" id="WP_270950608.1">
    <property type="nucleotide sequence ID" value="NZ_JAQGLA010000035.1"/>
</dbReference>
<keyword evidence="2" id="KW-1133">Transmembrane helix</keyword>
<reference evidence="4 5" key="1">
    <citation type="submission" date="2022-11" db="EMBL/GenBank/DDBJ databases">
        <title>Draft genome sequence of Saccharopolyspora sp. WRP15-2 isolated from rhizosphere soils of wild rice in Thailand.</title>
        <authorList>
            <person name="Duangmal K."/>
            <person name="Kammanee S."/>
            <person name="Muangham S."/>
        </authorList>
    </citation>
    <scope>NUCLEOTIDE SEQUENCE [LARGE SCALE GENOMIC DNA]</scope>
    <source>
        <strain evidence="4 5">WRP15-2</strain>
    </source>
</reference>
<feature type="compositionally biased region" description="Polar residues" evidence="1">
    <location>
        <begin position="4941"/>
        <end position="4950"/>
    </location>
</feature>
<gene>
    <name evidence="4" type="ORF">OU415_20915</name>
</gene>
<feature type="compositionally biased region" description="Polar residues" evidence="1">
    <location>
        <begin position="461"/>
        <end position="487"/>
    </location>
</feature>
<sequence>MSLYIPPEHATAFAALTGSSWPEADEDQLRELSTRYHALAEKLGSLHGNIAELINAINQDFEGEAQQAFLDYVRQFIIKNDKGVVPLEAAVQAADAMGEFLFETAADVEYMKWQAIGQLILMAVEIAIAIAMAVPSAGLSLLKIPTIKIVTKWILTLLLNMVRATIISLAMELLFAVALDAAIQAQQLAAGTRRDWNHDLTNSAIKGAAISGALGGIASMGANALGKSIFDKLASKLPGGAAVKFSNPTVKDLWEKTAVSALGSPIMGAHGVLSEGLTNYDENGSFDVNWYSFTGGAVMGFAEELGDKTISEPLNEKLKNALTGIGNKGADAPNSGAGNPPPESETSTLVDPNENGEKWSPNSDKIGEFPNSTDTSANTPVTSSNNTGSVSNPAGANNSNHAGAQSNSSGSTNSNHAGNQSNSSGSNNSGGQSNTTSPNNSSSHTSNQSSPDHSGGHADPSGSNSPDRTGGNADSSNQSSPNNNGVRTESPDLHGSNHSDSQTDDLSSPSNSNHTGADSSNPTSPGNTAVQTESPNPFSSNDDAGQADSSNPHHANDNGSQTDNSTSNDTGKSTENLDDNVDLPDPNDFEVHDESSSNSEHSEQTAQQSGQQHGAAAQSTAPPPQQTSTGPQASTAPTTSVHPTPNAAPPNSGSPQPVPQPPTSPTARPTESAQLGTSPKPTAVTTGSSDPQVQSTGTGDHRTRRGNGYVPQLDFSAILSPDSVAGEPPLDEHRDQSQDHGQQVSQQNARGDDAEQHFLDPSQWEDRRGGAPVSQIRSEHFDPGRGGRREDRHGKGFLDGTMAAVRFDLRHLEVTPGKWVREFTVKLDLVGQGEITATQLADLQKQVHEAVEAQVNKRYRFAGGDQFHLRVEFGSPDPHAQVAVRHGDPDEESSTQRNWVYEAPTAEFVHEIMHFVGLPDTYRDSNSLFRRNASAGPGLMSDLDLSADLTDAELAKIDAFATQVVNVVDHPLTSPDHQPRPLTTTSSDFDQNDWAEAAAKKGKKDETTAPGAQYGPLPSRDGLDTSAVKSGSATFKDALKNHYVHFLGDAVDRVPDAVPEPEKSPVGFVATVLATPDLKGGLHALAEKYSNAMSGDQRQHHLGLVIGLNQHRQANGGHETALNSAIEEFKAEWAKKPLDIPVRILPFTWSNPKVHQGSMGLDDQKAIPYGMLREVVLRHDDGKSFVEQFAEANDETYLHIGDGDVKSLTTPGGEPLFDAAADRLGGSSLKLFSGAYRGPGDHAATRMAIELDLAVREAMAKTDPRTVYFTEPNTFLKIKYGHEPLGHDWTFGTGAGEGKALYDSVAADPDDVFGKDDSAFDSEFSLTTDDDRIADKLKKLPGKATVHDLMDKLAQSHASKTVWKDQLAHYLEVHHGITGASEVLGKVADLVFKKAAAGEGLPGPRDAVVKEVRKAAKKLGDDGARDVIAKIAVDTWVAIADKVNEFGDLLESPEDKTHSEPKAPPKRRPEVTLESGEQTSHTETKALPPLPGDQAQSASNPQDKPLPARPLPEKVPYALAVKGAISPSAVLLSFDGQVVGPSNGKSWEQNAAEFAAKIAEHVRLDEATATADLVEQLTDYAHHKGPHGLLQALAGNGKQFQLTSSSGQLDVFLKLPVGDIRAVDPNSPDLLDVQEKVKQETAQKWESSTEIGRRRPVNTVLGGLISLANNLAAVVPALNLGGETATKTGARHYNTVVGSMKLGSAEHAFDVGFDVRWETGDGRTGQAALGTGRLAYPEANLVSSADLPTGGEAPANNTPVELPTKLTELVAAVDTVVLGDVQKVLAKLPDHVKQDLALRNKLGDSLNPALFEEASVQGLAHGVTITHRSEHGRKLPPLSIKPGTKPAEVSLHVRPQLKNYREIGTFTALTGTDHRQGFENLQETSVPTAFEAGLRARYLDGLGGDVQLGPNLQVYAGPSYKETSTGKESWGLKQKARVDGPVVAFELDTSLKLELESQKYGGKALDFQDLGNVDGAAHYVVVEQAKAQEFRDLLDSALDDAHVEQPVITAADLDPQRAADLQSAAENGLLTDLTHIENASKLFDGVRQFLHERLRGAGVELDAKTRGSIDRQLKGLNPFDLAAKYHDIAHHYDDLPAAPHKVTVQVGDRTFTITVDGVLGKVVGEQHVDQAVLTGTRSGGTSWRMRGKNAFSISGNLAAYARKRLASDGMQRAMYVGGAAGAQGKGEFGKNSSHLSGSGQEDKHKYAGPASRVHREITFNAHVEEALHRGLGDRWASVHRPTDLSELGKRSVRSDLGDVSVQATTTHLVPKFLIDLQAQLRPGEPLHGDALKQHLASNPLRDPIRLDGAVISATDQFSLLNEKFQKLQAEVVGKSGLRFRPPGSSAPKNPTDLLHAWFDPAQQSMFTGGQRRTDGLERGLLFDRAGVGTIEFEAFNPKHVDVRNDLSWQPSTTGDRSTQHGKSSSAAGEAGGSLLFGVGELGVNYGWQAETGDRDTTSAANKLTAGKQPGPVHLYGVDVLATMSWDTWQNLFGQPTTKWPSINPYPIAATRGQVQVLFPGGALVSVSEESRAAQGLPAPDGWESAPPKLVPKPDGVPVLTGLGQALDKDVKVVGFTPDAGSGQQKLSGWATKAVAEAFPKLVPHWNPKSGSPAPAFDAVRALDGLDNRGAMRQVLNGGWTRSFNRSGWFGTEHYAVKVTAEPVGTTHQVVHQEPSSGGSTEATGSTGTEHQGSRSTKLTAGLTANPLVPHDGNVAGPAAVLGAHTASGTEVGDSVTDQHQNRARTGDNAQFDQPVRLKVELTKVTRPPLLLSTITNGFGGKSFRDVDSRTTTSEHTYQGTVRLEVPADLVPSGGAETSPKGLVPAPLHPPEITGQVVGSTSFEVVKALPGDLVDKVVKTIVEAREHGAGTDGPAQRSTGPGLFNRGVLETALSPDSLVTNAKLFLDEDGATLEIRVPDRTRREEISVRVKTRLYNPEHELSWNMPQRQQKHAQLRAEDYAETAEEGYYGGLGYGAASPHVQQNLDARPVNRKTGERYGDNSSTKLEVGERVSKVELNRYHADAVHVVEVSTKLRGGGWTAPHRSAWLYPKSVVFDVGVADAAKFDPNVRKSAALADLAAELEALSGIQLDEDPTPQQQEADFQAEVDLLSQIDLAEQPPEADHLPPFEVDAPGKIDTAYAPPERPASHIAHEEAIKEAYAHLTDVQAANLDGRTPVYVPGYGDCLFNAVKIASPALSDLPVADMRNQVANHLLDNSAVYQDFFHDIGVADAAALIRQMGYYGDEAGNVIPSLIADAYGLDLRVLDLDSGEYFQVGGLAPTAISPGPVVLGRTGEENLAHYYATLPSPGTTIESVGDRAAAPTPLGISDKVISPSAKLLAVGGREVGTAKEQLVASVVDAIENNPLNAPDAGRSTWTRADLTALTEHLNGLTEVDLVHKLNAGHLVPLGPKRHAWLHLTPTAVAHAQRGPGPRQEVRFETGPSSGSSAQHSHKQKLNLTAGVLMELSGSPFYVWPTISTSKEGAVKYGQSTAESLLHERKLGQQLAAFDFDFEMRATLVDDGVEHAEMVSPLSETMQFGYPEEALGTPVQDAAHHALRGDRKPPAVPTAVHNLISKVAGYGDLSGLRETVLQKLVQLVPDATKLHRDFGANFSEDGLLDNFTPALTSPVKIARQVAELRDKSGPVTSWLPDSVDGIGKAVRNYFSSDTAKYSAEVTMRPKLRGFQAVGTSTMQSGTNRRRDEQLVFQSSTTSALELGLEVRGLKAVGQVGEAGKLPVQVGGSGVLKGGASHTATVHGKTKQRIKQKSFYESGSTLYRIDLGFDYELSVTAGGKKTGETPSGTGETAAYVWVRDTDAAEFEAVLQAALDGVPRPTPLPRADSTLTAQQKDAYAEVAKNTRLSDLSKLTGSEQVAARVRDIARGAITRDDSLTSDQRDKLLVELDDQLAKLSPAKLIREFAHIGTTAIATKVVVRGDEYAVHSSKDAAGALVDFAAHLDAQLEVRGEEPVTPAEKEQILAELEANQAIRAENALRKPFTIDTAIHVQGKNYQVRSTKSASAAAAEFAHELGKKGIELDAKQVDAVREMLKADKENRRSGGSKHAYTVQLELGDYEIDVAVTGTPKEVLTAQAVQNAKISGNRGLETTVGSSTANSVSGSFAGRFRSRIKNFAAGPGSGLYANFNAGFDVTSSRSTSSGSATTAGDETDVTYQGAALEIKQAFDLDFAVNVTHRGEVRSTTGGTVRSAAEYVVPEFLAEHANDFRTGTVQVLEGGSADLDLGQPVPKGLGHVLTSPGDALFELLQGESGNLQQSASLAVKASWEANRLKLPGTSEPKFRAGLDPNIVGSALSQSHQGPQITAQGIRGGQVFDRAVRETAKLEYYNPAKLGTIDPGSLTVSEIAKLGRSLQSGTGSGLSGGGTLQLGAAGLDGFLSLSASRGTGQGESASGSHKITRESGKQVKYALVQVDALLTQQVDSYQNFRGHPTHWKFLNPYPVGGAQKQQSYLMRDSTVLLMPEADADALVNQHQAASTGSAELPAPTDLGKSLDASVGLEKLTSDVPLSERAAAIYKAHVPDLVPTSNREGAPHLPLYDAIRRLQLLDQKAVQREVLNGGVTIYEEHPTWEGNYYTALHVEAEPLPVSEGGGKATVTQLPSGGRSFAEHQAVFGDDQQYSLSTSTAFQVAFNIMPPTGDPSVLAGPGPAIGVSTGSGTELSTGTSTQHGDRTEHTSPDVRMDVPVRLRFKLAVYRADSYLVQTLTNGWGFSKSFRDVGARHVDLGDNATMNAEAKLLLPAELQDVRTTAGPLEIGERMTGQDVTEGARNADSLLVTKQFRDGLVPFVADVVSRAANTDHSVHKPAQRLVGPANPHRGELENLLSDQLLRPNAKLLMQDDGGYGHRMKLAEKTFAGDYRVDLKYRVFNPELIGQHNPSRNERMRGQSTSEAVTTAKNPAAASATAGFTNLDDIGWVAPDATSGSKHRNTSDANDGIDQQSRTRYDGQPRYLFELDVEYTATASATSRRGNTTVHQNTAIRRGGLWVSLTAEEAASLGWMNAGPEPGATSETGSEDLGSASPSGEEQPPNGSGAGQDLQDMFMAALNPVQSPTPLETPGSGQQPASTAESPEQLQGIDEQGRAVYFSPDEVVVTPLLDRNGKAIGATFQTSAHEVEVKQEFAKHTGGRGRTSLYASGVTAKDQLANATPKHALMDWAAKGDPAPFYINAHGRPDSFEITTPDGTLQVSGQTFADVLRRSKVFEQALAEYRANHHRELMSFQLLACRAGALTGEGGAAFDFRQALREHFPALESVYASTEDVAVADDGTHGVLNGGDWLKFDAGTVTSATRPTAGPDGGAKPTRVDVEGRGRGGNDRARAARAAEALAQQRFQQLSADVKSFAGGPVEDLRAKFTQLFGDFLANTPEGQRARWARKAWDLVDGLPDSYPDTSVNTALDVLSQLDPSRAVLAIPGASYLSGSTIPDGPGSGFINRDVPAVVTIDNEHYTPVYMTVFADALGQLGQEGSGTPADEIGLRHKDFGQDEHGVVQIHTGTPKDNELTLWVSIGQALRQVKWLEKYRFKGKATNPMIRSFLIPLSVANEISRNAVTEHDSGGRSDDLNVDKHFGANQFGIKNPASLENLRQFALPGSLRTYADGDLEGNPHSWGEVRGLGELRDKLGVPDDLVDFRVYTEPAGSPDSGEFLGHHEYAAVTAKLRKIAAGQTGNRGLLERGEKPASKPAVKDFFTKHAPAHLQAQGYRTAVGTFVQDYVIPWATQSRINEELYNAFENFTGTSAPLRPVEYRLTDEAPTFRGQRRSHAIGLGADQRELLAVRKAVRDGFAQLDISDELFGQARQLRGVPKLVQDLKVRSKEILADYLFKIGDRNVLLEGRARDYAAEARAYRTALVAAASPGTGAEGAVQQDGYTQVENGIGGELRELVKALREICDAAGIPWRG</sequence>
<feature type="compositionally biased region" description="Basic and acidic residues" evidence="1">
    <location>
        <begin position="589"/>
        <end position="603"/>
    </location>
</feature>
<feature type="region of interest" description="Disordered" evidence="1">
    <location>
        <begin position="2186"/>
        <end position="2205"/>
    </location>
</feature>
<feature type="compositionally biased region" description="Polar residues" evidence="1">
    <location>
        <begin position="498"/>
        <end position="574"/>
    </location>
</feature>
<evidence type="ECO:0000256" key="2">
    <source>
        <dbReference type="SAM" id="Phobius"/>
    </source>
</evidence>
<feature type="region of interest" description="Disordered" evidence="1">
    <location>
        <begin position="324"/>
        <end position="708"/>
    </location>
</feature>
<feature type="compositionally biased region" description="Polar residues" evidence="1">
    <location>
        <begin position="671"/>
        <end position="698"/>
    </location>
</feature>
<organism evidence="4 5">
    <name type="scientific">Saccharopolyspora oryzae</name>
    <dbReference type="NCBI Taxonomy" id="2997343"/>
    <lineage>
        <taxon>Bacteria</taxon>
        <taxon>Bacillati</taxon>
        <taxon>Actinomycetota</taxon>
        <taxon>Actinomycetes</taxon>
        <taxon>Pseudonocardiales</taxon>
        <taxon>Pseudonocardiaceae</taxon>
        <taxon>Saccharopolyspora</taxon>
    </lineage>
</organism>
<feature type="region of interest" description="Disordered" evidence="1">
    <location>
        <begin position="5059"/>
        <end position="5085"/>
    </location>
</feature>
<feature type="compositionally biased region" description="Low complexity" evidence="1">
    <location>
        <begin position="4666"/>
        <end position="4678"/>
    </location>
</feature>
<feature type="compositionally biased region" description="Polar residues" evidence="1">
    <location>
        <begin position="5059"/>
        <end position="5083"/>
    </location>
</feature>
<dbReference type="InterPro" id="IPR057746">
    <property type="entry name" value="CpnT-like_N"/>
</dbReference>
<feature type="compositionally biased region" description="Low complexity" evidence="1">
    <location>
        <begin position="604"/>
        <end position="636"/>
    </location>
</feature>
<feature type="region of interest" description="Disordered" evidence="1">
    <location>
        <begin position="4666"/>
        <end position="4689"/>
    </location>
</feature>
<feature type="region of interest" description="Disordered" evidence="1">
    <location>
        <begin position="5009"/>
        <end position="5047"/>
    </location>
</feature>
<feature type="transmembrane region" description="Helical" evidence="2">
    <location>
        <begin position="119"/>
        <end position="142"/>
    </location>
</feature>
<feature type="region of interest" description="Disordered" evidence="1">
    <location>
        <begin position="2403"/>
        <end position="2429"/>
    </location>
</feature>
<feature type="compositionally biased region" description="Polar residues" evidence="1">
    <location>
        <begin position="2406"/>
        <end position="2416"/>
    </location>
</feature>
<feature type="compositionally biased region" description="Low complexity" evidence="1">
    <location>
        <begin position="413"/>
        <end position="453"/>
    </location>
</feature>
<feature type="region of interest" description="Disordered" evidence="1">
    <location>
        <begin position="2667"/>
        <end position="2696"/>
    </location>
</feature>
<name>A0ABT4V1S0_9PSEU</name>
<feature type="region of interest" description="Disordered" evidence="1">
    <location>
        <begin position="971"/>
        <end position="1027"/>
    </location>
</feature>
<feature type="compositionally biased region" description="Low complexity" evidence="1">
    <location>
        <begin position="2675"/>
        <end position="2689"/>
    </location>
</feature>
<feature type="compositionally biased region" description="Acidic residues" evidence="1">
    <location>
        <begin position="576"/>
        <end position="588"/>
    </location>
</feature>
<feature type="region of interest" description="Disordered" evidence="1">
    <location>
        <begin position="3423"/>
        <end position="3452"/>
    </location>
</feature>
<feature type="compositionally biased region" description="Basic and acidic residues" evidence="1">
    <location>
        <begin position="4680"/>
        <end position="4689"/>
    </location>
</feature>
<evidence type="ECO:0000256" key="1">
    <source>
        <dbReference type="SAM" id="MobiDB-lite"/>
    </source>
</evidence>
<dbReference type="Proteomes" id="UP001210380">
    <property type="component" value="Unassembled WGS sequence"/>
</dbReference>
<evidence type="ECO:0000259" key="3">
    <source>
        <dbReference type="Pfam" id="PF25547"/>
    </source>
</evidence>
<feature type="compositionally biased region" description="Basic and acidic residues" evidence="1">
    <location>
        <begin position="5312"/>
        <end position="5324"/>
    </location>
</feature>
<feature type="domain" description="Outer membrane channel protein CpnT-like N-terminal" evidence="3">
    <location>
        <begin position="18"/>
        <end position="138"/>
    </location>
</feature>
<feature type="region of interest" description="Disordered" evidence="1">
    <location>
        <begin position="5298"/>
        <end position="5324"/>
    </location>
</feature>
<feature type="transmembrane region" description="Helical" evidence="2">
    <location>
        <begin position="154"/>
        <end position="179"/>
    </location>
</feature>
<dbReference type="CDD" id="cd22744">
    <property type="entry name" value="OTU"/>
    <property type="match status" value="1"/>
</dbReference>
<keyword evidence="2" id="KW-0472">Membrane</keyword>
<feature type="compositionally biased region" description="Low complexity" evidence="1">
    <location>
        <begin position="378"/>
        <end position="393"/>
    </location>
</feature>
<feature type="compositionally biased region" description="Polar residues" evidence="1">
    <location>
        <begin position="2190"/>
        <end position="2199"/>
    </location>
</feature>
<feature type="compositionally biased region" description="Basic and acidic residues" evidence="1">
    <location>
        <begin position="1453"/>
        <end position="1471"/>
    </location>
</feature>